<dbReference type="EC" id="3.2.2.21" evidence="3"/>
<keyword evidence="8" id="KW-0862">Zinc</keyword>
<keyword evidence="7" id="KW-0227">DNA damage</keyword>
<comment type="cofactor">
    <cofactor evidence="2">
        <name>Zn(2+)</name>
        <dbReference type="ChEBI" id="CHEBI:29105"/>
    </cofactor>
</comment>
<dbReference type="EMBL" id="JBBUTG010000014">
    <property type="protein sequence ID" value="MEK8033135.1"/>
    <property type="molecule type" value="Genomic_DNA"/>
</dbReference>
<dbReference type="SMART" id="SM01009">
    <property type="entry name" value="AlkA_N"/>
    <property type="match status" value="1"/>
</dbReference>
<evidence type="ECO:0000313" key="16">
    <source>
        <dbReference type="EMBL" id="MEK8033135.1"/>
    </source>
</evidence>
<dbReference type="SUPFAM" id="SSF57884">
    <property type="entry name" value="Ada DNA repair protein, N-terminal domain (N-Ada 10)"/>
    <property type="match status" value="1"/>
</dbReference>
<evidence type="ECO:0000256" key="8">
    <source>
        <dbReference type="ARBA" id="ARBA00022833"/>
    </source>
</evidence>
<evidence type="ECO:0000256" key="12">
    <source>
        <dbReference type="ARBA" id="ARBA00023163"/>
    </source>
</evidence>
<comment type="caution">
    <text evidence="16">The sequence shown here is derived from an EMBL/GenBank/DDBJ whole genome shotgun (WGS) entry which is preliminary data.</text>
</comment>
<dbReference type="InterPro" id="IPR035451">
    <property type="entry name" value="Ada-like_dom_sf"/>
</dbReference>
<dbReference type="Proteomes" id="UP001371218">
    <property type="component" value="Unassembled WGS sequence"/>
</dbReference>
<dbReference type="PROSITE" id="PS00041">
    <property type="entry name" value="HTH_ARAC_FAMILY_1"/>
    <property type="match status" value="1"/>
</dbReference>
<proteinExistence type="predicted"/>
<keyword evidence="17" id="KW-1185">Reference proteome</keyword>
<keyword evidence="4" id="KW-0489">Methyltransferase</keyword>
<keyword evidence="6" id="KW-0479">Metal-binding</keyword>
<sequence>MDRTAAPLTPPSGPPAVGLTPDAAYQVLQTHDARFDGRLFVGVTSTGVYCRPVCRVRLPRRENCRFFGNAASAECAGFRPCLRCRPELAPGLATTDSSQTLARAGARLIEHAVAQGHDLALPQVAARLGVTDRHFRRVFQAVHGVSPMDWLATQRLLLAKRLLTDTQLPVTRVALASGFASLRRFNAAFAERYRLSPTALRRSTDAAHSEPVAVRLAWRPPYDAEAMLDFLAARPLTGIEAVTDGQWRRTLALTDARGERYQGWMAVRFDTAACEVCATVSPSLAPVLGAVIERLRHLLDLDAEAATIDSALATMPVALRPGLRLPGCVDGFETTVRVILGQQVTVAAACTLAARLVARFGEPVATTWPGLTHLFPRPEVLAAASADSIGELGIVSGRIRAIQALSREVAESRIDLSPAAPMEETLAALAALPGIGAWTTEMVALRVLAWPDAFPASDIGVMRALGADSPAAAGAQAEAWRPWRSYAVMQLWRSIAAAALPTPARPPRASRPSPSSRAPKRAAQETT</sequence>
<evidence type="ECO:0000256" key="10">
    <source>
        <dbReference type="ARBA" id="ARBA00023125"/>
    </source>
</evidence>
<gene>
    <name evidence="16" type="ORF">AACH06_20110</name>
</gene>
<evidence type="ECO:0000256" key="2">
    <source>
        <dbReference type="ARBA" id="ARBA00001947"/>
    </source>
</evidence>
<dbReference type="SMART" id="SM00478">
    <property type="entry name" value="ENDO3c"/>
    <property type="match status" value="1"/>
</dbReference>
<dbReference type="InterPro" id="IPR003265">
    <property type="entry name" value="HhH-GPD_domain"/>
</dbReference>
<dbReference type="InterPro" id="IPR023170">
    <property type="entry name" value="HhH_base_excis_C"/>
</dbReference>
<dbReference type="CDD" id="cd00056">
    <property type="entry name" value="ENDO3c"/>
    <property type="match status" value="1"/>
</dbReference>
<keyword evidence="9" id="KW-0805">Transcription regulation</keyword>
<dbReference type="InterPro" id="IPR010316">
    <property type="entry name" value="AlkA_N"/>
</dbReference>
<dbReference type="PANTHER" id="PTHR43003">
    <property type="entry name" value="DNA-3-METHYLADENINE GLYCOSYLASE"/>
    <property type="match status" value="1"/>
</dbReference>
<evidence type="ECO:0000256" key="4">
    <source>
        <dbReference type="ARBA" id="ARBA00022603"/>
    </source>
</evidence>
<dbReference type="Gene3D" id="1.10.1670.10">
    <property type="entry name" value="Helix-hairpin-Helix base-excision DNA repair enzymes (C-terminal)"/>
    <property type="match status" value="1"/>
</dbReference>
<dbReference type="SUPFAM" id="SSF48150">
    <property type="entry name" value="DNA-glycosylase"/>
    <property type="match status" value="1"/>
</dbReference>
<dbReference type="SUPFAM" id="SSF46689">
    <property type="entry name" value="Homeodomain-like"/>
    <property type="match status" value="2"/>
</dbReference>
<dbReference type="InterPro" id="IPR037046">
    <property type="entry name" value="AlkA_N_sf"/>
</dbReference>
<dbReference type="InterPro" id="IPR004026">
    <property type="entry name" value="Ada_DNA_repair_Zn-bd"/>
</dbReference>
<evidence type="ECO:0000256" key="6">
    <source>
        <dbReference type="ARBA" id="ARBA00022723"/>
    </source>
</evidence>
<comment type="catalytic activity">
    <reaction evidence="1">
        <text>Hydrolysis of alkylated DNA, releasing 3-methyladenine, 3-methylguanine, 7-methylguanine and 7-methyladenine.</text>
        <dbReference type="EC" id="3.2.2.21"/>
    </reaction>
</comment>
<evidence type="ECO:0000256" key="3">
    <source>
        <dbReference type="ARBA" id="ARBA00012000"/>
    </source>
</evidence>
<keyword evidence="12" id="KW-0804">Transcription</keyword>
<evidence type="ECO:0000256" key="1">
    <source>
        <dbReference type="ARBA" id="ARBA00000086"/>
    </source>
</evidence>
<keyword evidence="10" id="KW-0238">DNA-binding</keyword>
<dbReference type="Gene3D" id="3.40.10.10">
    <property type="entry name" value="DNA Methylphosphotriester Repair Domain"/>
    <property type="match status" value="1"/>
</dbReference>
<organism evidence="16 17">
    <name type="scientific">Ideonella lacteola</name>
    <dbReference type="NCBI Taxonomy" id="2984193"/>
    <lineage>
        <taxon>Bacteria</taxon>
        <taxon>Pseudomonadati</taxon>
        <taxon>Pseudomonadota</taxon>
        <taxon>Betaproteobacteria</taxon>
        <taxon>Burkholderiales</taxon>
        <taxon>Sphaerotilaceae</taxon>
        <taxon>Ideonella</taxon>
    </lineage>
</organism>
<dbReference type="InterPro" id="IPR018060">
    <property type="entry name" value="HTH_AraC"/>
</dbReference>
<dbReference type="Gene3D" id="1.10.340.30">
    <property type="entry name" value="Hypothetical protein, domain 2"/>
    <property type="match status" value="1"/>
</dbReference>
<dbReference type="InterPro" id="IPR051912">
    <property type="entry name" value="Alkylbase_DNA_Glycosylase/TA"/>
</dbReference>
<dbReference type="PROSITE" id="PS01124">
    <property type="entry name" value="HTH_ARAC_FAMILY_2"/>
    <property type="match status" value="1"/>
</dbReference>
<dbReference type="PANTHER" id="PTHR43003:SF13">
    <property type="entry name" value="DNA-3-METHYLADENINE GLYCOSYLASE 2"/>
    <property type="match status" value="1"/>
</dbReference>
<dbReference type="Pfam" id="PF02805">
    <property type="entry name" value="Ada_Zn_binding"/>
    <property type="match status" value="1"/>
</dbReference>
<dbReference type="InterPro" id="IPR011257">
    <property type="entry name" value="DNA_glycosylase"/>
</dbReference>
<keyword evidence="13" id="KW-0234">DNA repair</keyword>
<feature type="domain" description="HTH araC/xylS-type" evidence="15">
    <location>
        <begin position="103"/>
        <end position="203"/>
    </location>
</feature>
<dbReference type="Gene3D" id="1.10.10.60">
    <property type="entry name" value="Homeodomain-like"/>
    <property type="match status" value="2"/>
</dbReference>
<dbReference type="InterPro" id="IPR018062">
    <property type="entry name" value="HTH_AraC-typ_CS"/>
</dbReference>
<reference evidence="16 17" key="1">
    <citation type="submission" date="2024-04" db="EMBL/GenBank/DDBJ databases">
        <title>Novel species of the genus Ideonella isolated from streams.</title>
        <authorList>
            <person name="Lu H."/>
        </authorList>
    </citation>
    <scope>NUCLEOTIDE SEQUENCE [LARGE SCALE GENOMIC DNA]</scope>
    <source>
        <strain evidence="16 17">DXS29W</strain>
    </source>
</reference>
<dbReference type="Gene3D" id="3.30.310.20">
    <property type="entry name" value="DNA-3-methyladenine glycosylase AlkA, N-terminal domain"/>
    <property type="match status" value="1"/>
</dbReference>
<evidence type="ECO:0000313" key="17">
    <source>
        <dbReference type="Proteomes" id="UP001371218"/>
    </source>
</evidence>
<evidence type="ECO:0000259" key="15">
    <source>
        <dbReference type="PROSITE" id="PS01124"/>
    </source>
</evidence>
<name>A0ABU9BW82_9BURK</name>
<evidence type="ECO:0000256" key="7">
    <source>
        <dbReference type="ARBA" id="ARBA00022763"/>
    </source>
</evidence>
<evidence type="ECO:0000256" key="14">
    <source>
        <dbReference type="SAM" id="MobiDB-lite"/>
    </source>
</evidence>
<accession>A0ABU9BW82</accession>
<keyword evidence="11" id="KW-0010">Activator</keyword>
<dbReference type="SUPFAM" id="SSF55945">
    <property type="entry name" value="TATA-box binding protein-like"/>
    <property type="match status" value="1"/>
</dbReference>
<dbReference type="RefSeq" id="WP_341427554.1">
    <property type="nucleotide sequence ID" value="NZ_JBBUTG010000014.1"/>
</dbReference>
<evidence type="ECO:0000256" key="13">
    <source>
        <dbReference type="ARBA" id="ARBA00023204"/>
    </source>
</evidence>
<feature type="region of interest" description="Disordered" evidence="14">
    <location>
        <begin position="502"/>
        <end position="527"/>
    </location>
</feature>
<evidence type="ECO:0000256" key="9">
    <source>
        <dbReference type="ARBA" id="ARBA00023015"/>
    </source>
</evidence>
<protein>
    <recommendedName>
        <fullName evidence="3">DNA-3-methyladenine glycosylase II</fullName>
        <ecNumber evidence="3">3.2.2.21</ecNumber>
    </recommendedName>
</protein>
<keyword evidence="5" id="KW-0808">Transferase</keyword>
<dbReference type="InterPro" id="IPR009057">
    <property type="entry name" value="Homeodomain-like_sf"/>
</dbReference>
<evidence type="ECO:0000256" key="5">
    <source>
        <dbReference type="ARBA" id="ARBA00022679"/>
    </source>
</evidence>
<dbReference type="Pfam" id="PF00730">
    <property type="entry name" value="HhH-GPD"/>
    <property type="match status" value="1"/>
</dbReference>
<dbReference type="Pfam" id="PF12833">
    <property type="entry name" value="HTH_18"/>
    <property type="match status" value="1"/>
</dbReference>
<dbReference type="Pfam" id="PF06029">
    <property type="entry name" value="AlkA_N"/>
    <property type="match status" value="1"/>
</dbReference>
<dbReference type="SMART" id="SM00342">
    <property type="entry name" value="HTH_ARAC"/>
    <property type="match status" value="1"/>
</dbReference>
<evidence type="ECO:0000256" key="11">
    <source>
        <dbReference type="ARBA" id="ARBA00023159"/>
    </source>
</evidence>